<dbReference type="InterPro" id="IPR009075">
    <property type="entry name" value="AcylCo_DH/oxidase_C"/>
</dbReference>
<keyword evidence="5" id="KW-0560">Oxidoreductase</keyword>
<organism evidence="8 9">
    <name type="scientific">Sphingobium cloacae</name>
    <dbReference type="NCBI Taxonomy" id="120107"/>
    <lineage>
        <taxon>Bacteria</taxon>
        <taxon>Pseudomonadati</taxon>
        <taxon>Pseudomonadota</taxon>
        <taxon>Alphaproteobacteria</taxon>
        <taxon>Sphingomonadales</taxon>
        <taxon>Sphingomonadaceae</taxon>
        <taxon>Sphingobium</taxon>
    </lineage>
</organism>
<dbReference type="GO" id="GO:0050660">
    <property type="term" value="F:flavin adenine dinucleotide binding"/>
    <property type="evidence" value="ECO:0007669"/>
    <property type="project" value="InterPro"/>
</dbReference>
<dbReference type="CDD" id="cd00567">
    <property type="entry name" value="ACAD"/>
    <property type="match status" value="1"/>
</dbReference>
<geneLocation type="plasmid" evidence="9">
    <name>psclo_2 dna</name>
</geneLocation>
<accession>A0A1E1F7T0</accession>
<evidence type="ECO:0000256" key="2">
    <source>
        <dbReference type="ARBA" id="ARBA00009347"/>
    </source>
</evidence>
<dbReference type="InterPro" id="IPR013786">
    <property type="entry name" value="AcylCoA_DH/ox_N"/>
</dbReference>
<dbReference type="Proteomes" id="UP000218272">
    <property type="component" value="Plasmid pSCLO_2"/>
</dbReference>
<dbReference type="PANTHER" id="PTHR43884">
    <property type="entry name" value="ACYL-COA DEHYDROGENASE"/>
    <property type="match status" value="1"/>
</dbReference>
<keyword evidence="3" id="KW-0285">Flavoprotein</keyword>
<dbReference type="GO" id="GO:0003995">
    <property type="term" value="F:acyl-CoA dehydrogenase activity"/>
    <property type="evidence" value="ECO:0007669"/>
    <property type="project" value="TreeGrafter"/>
</dbReference>
<dbReference type="InterPro" id="IPR036250">
    <property type="entry name" value="AcylCo_DH-like_C"/>
</dbReference>
<dbReference type="OrthoDB" id="7328575at2"/>
<dbReference type="Pfam" id="PF02771">
    <property type="entry name" value="Acyl-CoA_dh_N"/>
    <property type="match status" value="1"/>
</dbReference>
<evidence type="ECO:0000256" key="4">
    <source>
        <dbReference type="ARBA" id="ARBA00022827"/>
    </source>
</evidence>
<evidence type="ECO:0000313" key="9">
    <source>
        <dbReference type="Proteomes" id="UP000218272"/>
    </source>
</evidence>
<dbReference type="PANTHER" id="PTHR43884:SF20">
    <property type="entry name" value="ACYL-COA DEHYDROGENASE FADE28"/>
    <property type="match status" value="1"/>
</dbReference>
<feature type="domain" description="Acyl-CoA dehydrogenase/oxidase N-terminal" evidence="7">
    <location>
        <begin position="6"/>
        <end position="117"/>
    </location>
</feature>
<evidence type="ECO:0000256" key="5">
    <source>
        <dbReference type="ARBA" id="ARBA00023002"/>
    </source>
</evidence>
<keyword evidence="9" id="KW-1185">Reference proteome</keyword>
<sequence length="364" mass="37892">MDFGLSPEQRMLRDAVDRLLREHCPLDHVREVAEGGDAVSAAVVAALAELGLSGIMVPEEHGGLGLGLLDASVVAEALGAAVAPVPFVARCVLAPLALRLAGTPAQQARWLPRIADGSARFGVGLTEVVNCRDGGGVTAADGTLSGSALFVLDSADADAFVIADQRGQLHLVAGEAEGLERLPLSTIDLTRSVGELRLDGVAAEPLGDDDGGAARRLVAAGRVLLAADSVGAGDAMIARAVAYAGEREQFGRVIGSFQAVKHMCAEMAARLEPCRSLVWYAAHAFDAVPDEALLMACHAKSHTGEVGRFVARTATEVHGGMGFTDLLGLHYWFKRIGFDRQVLGGPEIVRAEAAALQGWGKRAA</sequence>
<gene>
    <name evidence="8" type="ORF">SCLO_2002510</name>
</gene>
<protein>
    <submittedName>
        <fullName evidence="8">Acyl-CoA dehydrogenase</fullName>
    </submittedName>
</protein>
<dbReference type="Gene3D" id="1.10.540.10">
    <property type="entry name" value="Acyl-CoA dehydrogenase/oxidase, N-terminal domain"/>
    <property type="match status" value="1"/>
</dbReference>
<dbReference type="EMBL" id="AP017656">
    <property type="protein sequence ID" value="BAV66584.1"/>
    <property type="molecule type" value="Genomic_DNA"/>
</dbReference>
<name>A0A1E1F7T0_9SPHN</name>
<evidence type="ECO:0000259" key="7">
    <source>
        <dbReference type="Pfam" id="PF02771"/>
    </source>
</evidence>
<dbReference type="RefSeq" id="WP_066516426.1">
    <property type="nucleotide sequence ID" value="NZ_AP017656.1"/>
</dbReference>
<dbReference type="InterPro" id="IPR037069">
    <property type="entry name" value="AcylCoA_DH/ox_N_sf"/>
</dbReference>
<keyword evidence="8" id="KW-0614">Plasmid</keyword>
<evidence type="ECO:0000259" key="6">
    <source>
        <dbReference type="Pfam" id="PF00441"/>
    </source>
</evidence>
<dbReference type="InterPro" id="IPR009100">
    <property type="entry name" value="AcylCoA_DH/oxidase_NM_dom_sf"/>
</dbReference>
<dbReference type="Gene3D" id="1.20.140.10">
    <property type="entry name" value="Butyryl-CoA Dehydrogenase, subunit A, domain 3"/>
    <property type="match status" value="1"/>
</dbReference>
<comment type="similarity">
    <text evidence="2">Belongs to the acyl-CoA dehydrogenase family.</text>
</comment>
<proteinExistence type="inferred from homology"/>
<dbReference type="Pfam" id="PF00441">
    <property type="entry name" value="Acyl-CoA_dh_1"/>
    <property type="match status" value="1"/>
</dbReference>
<dbReference type="KEGG" id="sclo:SCLO_2002510"/>
<evidence type="ECO:0000256" key="1">
    <source>
        <dbReference type="ARBA" id="ARBA00001974"/>
    </source>
</evidence>
<dbReference type="SUPFAM" id="SSF56645">
    <property type="entry name" value="Acyl-CoA dehydrogenase NM domain-like"/>
    <property type="match status" value="1"/>
</dbReference>
<feature type="domain" description="Acyl-CoA dehydrogenase/oxidase C-terminal" evidence="6">
    <location>
        <begin position="215"/>
        <end position="350"/>
    </location>
</feature>
<keyword evidence="4" id="KW-0274">FAD</keyword>
<comment type="cofactor">
    <cofactor evidence="1">
        <name>FAD</name>
        <dbReference type="ChEBI" id="CHEBI:57692"/>
    </cofactor>
</comment>
<evidence type="ECO:0000313" key="8">
    <source>
        <dbReference type="EMBL" id="BAV66584.1"/>
    </source>
</evidence>
<dbReference type="AlphaFoldDB" id="A0A1E1F7T0"/>
<reference evidence="8 9" key="1">
    <citation type="submission" date="2016-10" db="EMBL/GenBank/DDBJ databases">
        <title>Complete Genome Sequence of the Nonylphenol-Degrading Bacterium Sphingobium cloacae JCM 10874T.</title>
        <authorList>
            <person name="Ootsuka M."/>
            <person name="Nishizawa T."/>
            <person name="Ohta H."/>
        </authorList>
    </citation>
    <scope>NUCLEOTIDE SEQUENCE [LARGE SCALE GENOMIC DNA]</scope>
    <source>
        <strain evidence="8 9">JCM 10874</strain>
        <plasmid evidence="9">psclo_2 dna</plasmid>
    </source>
</reference>
<dbReference type="SUPFAM" id="SSF47203">
    <property type="entry name" value="Acyl-CoA dehydrogenase C-terminal domain-like"/>
    <property type="match status" value="1"/>
</dbReference>
<evidence type="ECO:0000256" key="3">
    <source>
        <dbReference type="ARBA" id="ARBA00022630"/>
    </source>
</evidence>